<protein>
    <recommendedName>
        <fullName evidence="5">TIR domain-containing protein</fullName>
    </recommendedName>
</protein>
<dbReference type="InterPro" id="IPR035897">
    <property type="entry name" value="Toll_tir_struct_dom_sf"/>
</dbReference>
<dbReference type="GO" id="GO:0007165">
    <property type="term" value="P:signal transduction"/>
    <property type="evidence" value="ECO:0007669"/>
    <property type="project" value="InterPro"/>
</dbReference>
<dbReference type="InterPro" id="IPR000157">
    <property type="entry name" value="TIR_dom"/>
</dbReference>
<evidence type="ECO:0000259" key="5">
    <source>
        <dbReference type="PROSITE" id="PS50104"/>
    </source>
</evidence>
<sequence>MEKHGEEEEYSRYDVFISFRGEDIRHTVLRQLREGLGRRGILSFHDDRDMRIGTGLSLALREAIEESNVFIVVFSENYASSTWCLDELVKIIQRTHVNSTEQIFLLPVFYHVDPSDIQKLRNSFGKHMTAHEKEFGKESQRVQAWKSALSEAANLPGMHITPGFEKDYIEEIVGKVQRNLGRKPLYTGQNPIGLEPHVEKVMSLLDIDDNTVKMLSIYGLGGIGKTELAKALYNKIVRHFDAASFLAGVREKSNTINGMEDLQKTLLSEMLEESETTNKGIYEIKGKLRRKKVLLVLDDVDDKEKLEKLAGGCDWFGPGSRIIITTRERDLLIVGNAYEMKELDEQHSLELFCWNAFGQDCPKTGFEDVSMRAVNYAKGLPLALKVLGSDLATLHGGSLDAWEDALEEYKKTPNKKIQDNVLQVCYDRLDDDAKQVFLDIACFFKGEKVEYVNKILKEFYSESKMKELVNKSLITIENGCLKMHDLIQDMGRQIVRQESPNPGKRSRIWDYEDVLQILTEDSGSDKIQGIMLDPPHQEKVKWSGTEFEKMKWLRILIVRNTSFSSEPEHLPNHLRLLDWDDYPSKSFPPKFHPKKIVVFNLPRSCLTFQEPFKKFPCLTKMDFSYNQCIIEIPDVSELQNLRELRVNQCRNLIAIHESVGFLKRLAHLSVSKCTKLQNVMSRMFLPSLEVFDLNLCESLGHFPEIMQEMTKSLKIKMKNTGIQELPESISNLTGLVSIDISNNKELKYLPRSVFMLPNLEELIVSENNFVSIPSCIKQCGDWTSLDLNGSKKLKKISEPTSLRILDVHHCLDLEEISELSSAVQKVDARFCFKLTKETSDMLWSQVKKGVGGIEMVMPFLTEIPEWFNFVGVGRIPRFWVRGKFPKIVVAMIFHFQNESQRDRYDGRGLVDLRLLINGRYAPRKGYRNFRIEAEHILLCDVGVLCSEKEWVGNAVMEHEWNLVQVSYDATSSLMISGWGAFVFEEGTNMEDLLFASPNNLIVNGDSTSVHEGNLEDDEDYVALPEGIAPEFLFEGIKDGIVEARKKFPSMDVAEICVAALKKNRRIEWTVEGMEDIRSAENRTYMTGVYGVLLEAKLRFPDLDVGAALTTVANRKGIKGTFKSPSQQNLRIPRFDWSTVTLPPSHDPLMQIFMMMMKQQNPSESELKTKTFWKLKESHQILRNRLSHITAPLNSASSSKNQYDELIQKFNMQYDAFVGKRLDKLYRVAKYERDSVVLKERAEELERLFNTMVWHQKSEEFGDVMTAMFLNGLRDGILEARAILLALRTDTQTHERVTDEAPNSENIA</sequence>
<keyword evidence="2" id="KW-0677">Repeat</keyword>
<dbReference type="InterPro" id="IPR027417">
    <property type="entry name" value="P-loop_NTPase"/>
</dbReference>
<dbReference type="InterPro" id="IPR058546">
    <property type="entry name" value="RPS4B/Roq1-like_LRR"/>
</dbReference>
<dbReference type="Gene3D" id="3.40.50.10140">
    <property type="entry name" value="Toll/interleukin-1 receptor homology (TIR) domain"/>
    <property type="match status" value="1"/>
</dbReference>
<name>A0A0S3RJI0_PHAAN</name>
<evidence type="ECO:0000256" key="4">
    <source>
        <dbReference type="ARBA" id="ARBA00023027"/>
    </source>
</evidence>
<gene>
    <name evidence="6" type="primary">Vigan.03G038800</name>
    <name evidence="6" type="ORF">VIGAN_03038800</name>
</gene>
<dbReference type="PANTHER" id="PTHR11017:SF587">
    <property type="entry name" value="NB-ARC DOMAIN PROTEIN"/>
    <property type="match status" value="1"/>
</dbReference>
<dbReference type="Pfam" id="PF00931">
    <property type="entry name" value="NB-ARC"/>
    <property type="match status" value="1"/>
</dbReference>
<proteinExistence type="predicted"/>
<dbReference type="InterPro" id="IPR042197">
    <property type="entry name" value="Apaf_helical"/>
</dbReference>
<dbReference type="SUPFAM" id="SSF46785">
    <property type="entry name" value="Winged helix' DNA-binding domain"/>
    <property type="match status" value="1"/>
</dbReference>
<evidence type="ECO:0000256" key="1">
    <source>
        <dbReference type="ARBA" id="ARBA00022614"/>
    </source>
</evidence>
<evidence type="ECO:0000313" key="7">
    <source>
        <dbReference type="Proteomes" id="UP000291084"/>
    </source>
</evidence>
<dbReference type="Gene3D" id="3.80.10.10">
    <property type="entry name" value="Ribonuclease Inhibitor"/>
    <property type="match status" value="2"/>
</dbReference>
<dbReference type="GO" id="GO:0006952">
    <property type="term" value="P:defense response"/>
    <property type="evidence" value="ECO:0007669"/>
    <property type="project" value="UniProtKB-KW"/>
</dbReference>
<dbReference type="InterPro" id="IPR002182">
    <property type="entry name" value="NB-ARC"/>
</dbReference>
<keyword evidence="3" id="KW-0611">Plant defense</keyword>
<dbReference type="PANTHER" id="PTHR11017">
    <property type="entry name" value="LEUCINE-RICH REPEAT-CONTAINING PROTEIN"/>
    <property type="match status" value="1"/>
</dbReference>
<dbReference type="Pfam" id="PF23286">
    <property type="entry name" value="LRR_13"/>
    <property type="match status" value="1"/>
</dbReference>
<dbReference type="Pfam" id="PF01582">
    <property type="entry name" value="TIR"/>
    <property type="match status" value="1"/>
</dbReference>
<evidence type="ECO:0000256" key="2">
    <source>
        <dbReference type="ARBA" id="ARBA00022737"/>
    </source>
</evidence>
<dbReference type="PRINTS" id="PR00364">
    <property type="entry name" value="DISEASERSIST"/>
</dbReference>
<dbReference type="InterPro" id="IPR032675">
    <property type="entry name" value="LRR_dom_sf"/>
</dbReference>
<keyword evidence="4" id="KW-0520">NAD</keyword>
<reference evidence="6 7" key="1">
    <citation type="journal article" date="2015" name="Sci. Rep.">
        <title>The power of single molecule real-time sequencing technology in the de novo assembly of a eukaryotic genome.</title>
        <authorList>
            <person name="Sakai H."/>
            <person name="Naito K."/>
            <person name="Ogiso-Tanaka E."/>
            <person name="Takahashi Y."/>
            <person name="Iseki K."/>
            <person name="Muto C."/>
            <person name="Satou K."/>
            <person name="Teruya K."/>
            <person name="Shiroma A."/>
            <person name="Shimoji M."/>
            <person name="Hirano T."/>
            <person name="Itoh T."/>
            <person name="Kaga A."/>
            <person name="Tomooka N."/>
        </authorList>
    </citation>
    <scope>NUCLEOTIDE SEQUENCE [LARGE SCALE GENOMIC DNA]</scope>
    <source>
        <strain evidence="7">cv. Shumari</strain>
    </source>
</reference>
<dbReference type="EMBL" id="AP015036">
    <property type="protein sequence ID" value="BAT80786.1"/>
    <property type="molecule type" value="Genomic_DNA"/>
</dbReference>
<dbReference type="FunFam" id="3.40.50.10140:FF:000007">
    <property type="entry name" value="Disease resistance protein (TIR-NBS-LRR class)"/>
    <property type="match status" value="1"/>
</dbReference>
<dbReference type="InterPro" id="IPR058192">
    <property type="entry name" value="WHD_ROQ1-like"/>
</dbReference>
<dbReference type="Pfam" id="PF23282">
    <property type="entry name" value="WHD_ROQ1"/>
    <property type="match status" value="1"/>
</dbReference>
<keyword evidence="7" id="KW-1185">Reference proteome</keyword>
<dbReference type="SUPFAM" id="SSF52058">
    <property type="entry name" value="L domain-like"/>
    <property type="match status" value="1"/>
</dbReference>
<feature type="domain" description="TIR" evidence="5">
    <location>
        <begin position="11"/>
        <end position="184"/>
    </location>
</feature>
<dbReference type="SMART" id="SM00255">
    <property type="entry name" value="TIR"/>
    <property type="match status" value="1"/>
</dbReference>
<dbReference type="Gene3D" id="3.40.50.300">
    <property type="entry name" value="P-loop containing nucleotide triphosphate hydrolases"/>
    <property type="match status" value="1"/>
</dbReference>
<dbReference type="Proteomes" id="UP000291084">
    <property type="component" value="Chromosome 3"/>
</dbReference>
<dbReference type="InterPro" id="IPR036390">
    <property type="entry name" value="WH_DNA-bd_sf"/>
</dbReference>
<accession>A0A0S3RJI0</accession>
<evidence type="ECO:0000313" key="6">
    <source>
        <dbReference type="EMBL" id="BAT80786.1"/>
    </source>
</evidence>
<evidence type="ECO:0000256" key="3">
    <source>
        <dbReference type="ARBA" id="ARBA00022821"/>
    </source>
</evidence>
<dbReference type="PROSITE" id="PS50104">
    <property type="entry name" value="TIR"/>
    <property type="match status" value="1"/>
</dbReference>
<dbReference type="SUPFAM" id="SSF52200">
    <property type="entry name" value="Toll/Interleukin receptor TIR domain"/>
    <property type="match status" value="1"/>
</dbReference>
<dbReference type="GO" id="GO:0043531">
    <property type="term" value="F:ADP binding"/>
    <property type="evidence" value="ECO:0007669"/>
    <property type="project" value="InterPro"/>
</dbReference>
<organism evidence="6 7">
    <name type="scientific">Vigna angularis var. angularis</name>
    <dbReference type="NCBI Taxonomy" id="157739"/>
    <lineage>
        <taxon>Eukaryota</taxon>
        <taxon>Viridiplantae</taxon>
        <taxon>Streptophyta</taxon>
        <taxon>Embryophyta</taxon>
        <taxon>Tracheophyta</taxon>
        <taxon>Spermatophyta</taxon>
        <taxon>Magnoliopsida</taxon>
        <taxon>eudicotyledons</taxon>
        <taxon>Gunneridae</taxon>
        <taxon>Pentapetalae</taxon>
        <taxon>rosids</taxon>
        <taxon>fabids</taxon>
        <taxon>Fabales</taxon>
        <taxon>Fabaceae</taxon>
        <taxon>Papilionoideae</taxon>
        <taxon>50 kb inversion clade</taxon>
        <taxon>NPAAA clade</taxon>
        <taxon>indigoferoid/millettioid clade</taxon>
        <taxon>Phaseoleae</taxon>
        <taxon>Vigna</taxon>
    </lineage>
</organism>
<keyword evidence="1" id="KW-0433">Leucine-rich repeat</keyword>
<dbReference type="SUPFAM" id="SSF52540">
    <property type="entry name" value="P-loop containing nucleoside triphosphate hydrolases"/>
    <property type="match status" value="1"/>
</dbReference>
<dbReference type="Gene3D" id="1.10.8.430">
    <property type="entry name" value="Helical domain of apoptotic protease-activating factors"/>
    <property type="match status" value="1"/>
</dbReference>
<dbReference type="InterPro" id="IPR044974">
    <property type="entry name" value="Disease_R_plants"/>
</dbReference>